<proteinExistence type="inferred from homology"/>
<dbReference type="EMBL" id="CP151502">
    <property type="protein sequence ID" value="WZN59672.1"/>
    <property type="molecule type" value="Genomic_DNA"/>
</dbReference>
<feature type="domain" description="Protein root UVB sensitive/RUS" evidence="2">
    <location>
        <begin position="96"/>
        <end position="324"/>
    </location>
</feature>
<reference evidence="3 4" key="1">
    <citation type="submission" date="2024-03" db="EMBL/GenBank/DDBJ databases">
        <title>Complete genome sequence of the green alga Chloropicon roscoffensis RCC1871.</title>
        <authorList>
            <person name="Lemieux C."/>
            <person name="Pombert J.-F."/>
            <person name="Otis C."/>
            <person name="Turmel M."/>
        </authorList>
    </citation>
    <scope>NUCLEOTIDE SEQUENCE [LARGE SCALE GENOMIC DNA]</scope>
    <source>
        <strain evidence="3 4">RCC1871</strain>
    </source>
</reference>
<dbReference type="InterPro" id="IPR054549">
    <property type="entry name" value="UVB_sens_RUS_dom"/>
</dbReference>
<evidence type="ECO:0000256" key="1">
    <source>
        <dbReference type="ARBA" id="ARBA00007558"/>
    </source>
</evidence>
<keyword evidence="4" id="KW-1185">Reference proteome</keyword>
<organism evidence="3 4">
    <name type="scientific">Chloropicon roscoffensis</name>
    <dbReference type="NCBI Taxonomy" id="1461544"/>
    <lineage>
        <taxon>Eukaryota</taxon>
        <taxon>Viridiplantae</taxon>
        <taxon>Chlorophyta</taxon>
        <taxon>Chloropicophyceae</taxon>
        <taxon>Chloropicales</taxon>
        <taxon>Chloropicaceae</taxon>
        <taxon>Chloropicon</taxon>
    </lineage>
</organism>
<sequence>MIASLRAAGRRYLGTRAGAASAWATPSGGNASLLSTDTDGGIRVEERRKGNAREVVLVTKCGLRFLDSGGLGACPAGEGGGGGISEKLDRAGWRARTRDALAETFLPASYPASVREGYIDYVKWQATAVTASSAATVLSSSFLLYAVGLGAGSVPVAGAMNWVMKDGLGSLGTLVFTKAVAHGFDRHSKAWHILSSGLLDLALAMEVATFSSPAHFLALGAAANAVKGVSFVAGSATRAAFHATFARSDNMADVTAKAASQGVLFHLAGSTLGMGACAAIGQSTPLALAALLGLSSVHLLATWRATLCVPATLSRERVDLLLSSHPGEVPTPLQVARREIIPELPPLKRRGGSGASLVEGLLSLPPAKANEIARIFRSESHMAFVSRGEVLLALHERCDPESALKGYVHAHLLACQVKQGRGTVDDSAILQEAARAVPGLASRLERAGWDLNRVAAEPDIPRARW</sequence>
<dbReference type="PANTHER" id="PTHR12770:SF22">
    <property type="entry name" value="PROTEIN ROOT UVB SENSITIVE 1, CHLOROPLASTIC"/>
    <property type="match status" value="1"/>
</dbReference>
<dbReference type="AlphaFoldDB" id="A0AAX4P1E7"/>
<evidence type="ECO:0000313" key="4">
    <source>
        <dbReference type="Proteomes" id="UP001472866"/>
    </source>
</evidence>
<dbReference type="PANTHER" id="PTHR12770">
    <property type="entry name" value="RUS1 FAMILY PROTEIN C16ORF58"/>
    <property type="match status" value="1"/>
</dbReference>
<dbReference type="InterPro" id="IPR006968">
    <property type="entry name" value="RUS_fam"/>
</dbReference>
<comment type="similarity">
    <text evidence="1">Belongs to the RUS1 family.</text>
</comment>
<protein>
    <submittedName>
        <fullName evidence="3">Root UVB sensitive protein</fullName>
    </submittedName>
</protein>
<name>A0AAX4P1E7_9CHLO</name>
<dbReference type="Proteomes" id="UP001472866">
    <property type="component" value="Chromosome 02"/>
</dbReference>
<gene>
    <name evidence="3" type="ORF">HKI87_02g11980</name>
</gene>
<evidence type="ECO:0000313" key="3">
    <source>
        <dbReference type="EMBL" id="WZN59672.1"/>
    </source>
</evidence>
<evidence type="ECO:0000259" key="2">
    <source>
        <dbReference type="Pfam" id="PF04884"/>
    </source>
</evidence>
<dbReference type="Pfam" id="PF04884">
    <property type="entry name" value="UVB_sens_prot"/>
    <property type="match status" value="1"/>
</dbReference>
<accession>A0AAX4P1E7</accession>